<sequence length="117" mass="12648">MEALADRISVIRDGRIVETGTPEEMRHLSRTTVTVRAGEPVTDLADLPGVHDPEVLGEDACHVHFDVDSADLAAVIRALGEHDVRSISAAPPSLEQLLLRHYGRADYGRADDGRADA</sequence>
<reference evidence="2" key="1">
    <citation type="submission" date="2015-11" db="EMBL/GenBank/DDBJ databases">
        <authorList>
            <person name="Dugat-Bony E."/>
        </authorList>
    </citation>
    <scope>NUCLEOTIDE SEQUENCE [LARGE SCALE GENOMIC DNA]</scope>
    <source>
        <strain evidence="2">Mu292</strain>
    </source>
</reference>
<protein>
    <submittedName>
        <fullName evidence="1">Uncharacterized protein</fullName>
    </submittedName>
</protein>
<accession>A0A0X2NNC2</accession>
<evidence type="ECO:0000313" key="1">
    <source>
        <dbReference type="EMBL" id="CUU66329.1"/>
    </source>
</evidence>
<keyword evidence="2" id="KW-1185">Reference proteome</keyword>
<dbReference type="EMBL" id="FAUH01000010">
    <property type="protein sequence ID" value="CUU66329.1"/>
    <property type="molecule type" value="Genomic_DNA"/>
</dbReference>
<organism evidence="1 2">
    <name type="scientific">Corynebacterium variabile</name>
    <dbReference type="NCBI Taxonomy" id="1727"/>
    <lineage>
        <taxon>Bacteria</taxon>
        <taxon>Bacillati</taxon>
        <taxon>Actinomycetota</taxon>
        <taxon>Actinomycetes</taxon>
        <taxon>Mycobacteriales</taxon>
        <taxon>Corynebacteriaceae</taxon>
        <taxon>Corynebacterium</taxon>
    </lineage>
</organism>
<dbReference type="AlphaFoldDB" id="A0A0X2NNC2"/>
<proteinExistence type="predicted"/>
<name>A0A0X2NNC2_9CORY</name>
<dbReference type="Proteomes" id="UP000182498">
    <property type="component" value="Unassembled WGS sequence"/>
</dbReference>
<evidence type="ECO:0000313" key="2">
    <source>
        <dbReference type="Proteomes" id="UP000182498"/>
    </source>
</evidence>
<gene>
    <name evidence="1" type="ORF">CVAR292_01669</name>
</gene>